<dbReference type="EMBL" id="OU892282">
    <property type="protein sequence ID" value="CAG9769931.1"/>
    <property type="molecule type" value="Genomic_DNA"/>
</dbReference>
<name>A0A9N9QL63_9CUCU</name>
<dbReference type="AlphaFoldDB" id="A0A9N9QL63"/>
<accession>A0A9N9QL63</accession>
<reference evidence="1" key="1">
    <citation type="submission" date="2022-01" db="EMBL/GenBank/DDBJ databases">
        <authorList>
            <person name="King R."/>
        </authorList>
    </citation>
    <scope>NUCLEOTIDE SEQUENCE</scope>
</reference>
<keyword evidence="2" id="KW-1185">Reference proteome</keyword>
<dbReference type="InterPro" id="IPR013083">
    <property type="entry name" value="Znf_RING/FYVE/PHD"/>
</dbReference>
<sequence length="258" mass="30278">MEQLLPKNQIYLDEEVKEEYPTVALGEEGNSFNFRQLKNIRPLCFHCGDRNLSYGQKYFWHRCASFKHFYCYYCFDFSLKRFTHTCIGNEPILDECKTIEHLLCGKIKFECKWEGCKKIFCGSNLKKHEMSCDKQPKRECPVQDCQWSGKLDEMGREHFKQHEDSKLILRNVVLKFESDKTYYLLILGKFVKVEYSTEELGEVYEHNVDLGVCKDTLNGVKPVGLVSVNHMLLKKIDGSGSVKSIRKNVILFVYFEDE</sequence>
<evidence type="ECO:0000313" key="1">
    <source>
        <dbReference type="EMBL" id="CAG9769931.1"/>
    </source>
</evidence>
<gene>
    <name evidence="1" type="ORF">CEUTPL_LOCUS10404</name>
</gene>
<dbReference type="OrthoDB" id="6705206at2759"/>
<organism evidence="1 2">
    <name type="scientific">Ceutorhynchus assimilis</name>
    <name type="common">cabbage seed weevil</name>
    <dbReference type="NCBI Taxonomy" id="467358"/>
    <lineage>
        <taxon>Eukaryota</taxon>
        <taxon>Metazoa</taxon>
        <taxon>Ecdysozoa</taxon>
        <taxon>Arthropoda</taxon>
        <taxon>Hexapoda</taxon>
        <taxon>Insecta</taxon>
        <taxon>Pterygota</taxon>
        <taxon>Neoptera</taxon>
        <taxon>Endopterygota</taxon>
        <taxon>Coleoptera</taxon>
        <taxon>Polyphaga</taxon>
        <taxon>Cucujiformia</taxon>
        <taxon>Curculionidae</taxon>
        <taxon>Ceutorhynchinae</taxon>
        <taxon>Ceutorhynchus</taxon>
    </lineage>
</organism>
<dbReference type="SUPFAM" id="SSF49599">
    <property type="entry name" value="TRAF domain-like"/>
    <property type="match status" value="1"/>
</dbReference>
<protein>
    <submittedName>
        <fullName evidence="1">Uncharacterized protein</fullName>
    </submittedName>
</protein>
<dbReference type="Proteomes" id="UP001152799">
    <property type="component" value="Chromosome 6"/>
</dbReference>
<dbReference type="Gene3D" id="3.30.40.10">
    <property type="entry name" value="Zinc/RING finger domain, C3HC4 (zinc finger)"/>
    <property type="match status" value="1"/>
</dbReference>
<proteinExistence type="predicted"/>
<evidence type="ECO:0000313" key="2">
    <source>
        <dbReference type="Proteomes" id="UP001152799"/>
    </source>
</evidence>